<evidence type="ECO:0000313" key="4">
    <source>
        <dbReference type="Proteomes" id="UP000663829"/>
    </source>
</evidence>
<evidence type="ECO:0000256" key="1">
    <source>
        <dbReference type="SAM" id="MobiDB-lite"/>
    </source>
</evidence>
<name>A0A816G9Y7_9BILA</name>
<dbReference type="Proteomes" id="UP000663829">
    <property type="component" value="Unassembled WGS sequence"/>
</dbReference>
<feature type="compositionally biased region" description="Acidic residues" evidence="1">
    <location>
        <begin position="67"/>
        <end position="85"/>
    </location>
</feature>
<keyword evidence="4" id="KW-1185">Reference proteome</keyword>
<dbReference type="EMBL" id="CAJNOQ010060951">
    <property type="protein sequence ID" value="CAF1671003.1"/>
    <property type="molecule type" value="Genomic_DNA"/>
</dbReference>
<accession>A0A816G9Y7</accession>
<dbReference type="Proteomes" id="UP000681722">
    <property type="component" value="Unassembled WGS sequence"/>
</dbReference>
<protein>
    <submittedName>
        <fullName evidence="2">Uncharacterized protein</fullName>
    </submittedName>
</protein>
<organism evidence="2 4">
    <name type="scientific">Didymodactylos carnosus</name>
    <dbReference type="NCBI Taxonomy" id="1234261"/>
    <lineage>
        <taxon>Eukaryota</taxon>
        <taxon>Metazoa</taxon>
        <taxon>Spiralia</taxon>
        <taxon>Gnathifera</taxon>
        <taxon>Rotifera</taxon>
        <taxon>Eurotatoria</taxon>
        <taxon>Bdelloidea</taxon>
        <taxon>Philodinida</taxon>
        <taxon>Philodinidae</taxon>
        <taxon>Didymodactylos</taxon>
    </lineage>
</organism>
<gene>
    <name evidence="2" type="ORF">GPM918_LOCUS46317</name>
    <name evidence="3" type="ORF">SRO942_LOCUS50240</name>
</gene>
<feature type="region of interest" description="Disordered" evidence="1">
    <location>
        <begin position="52"/>
        <end position="85"/>
    </location>
</feature>
<reference evidence="2" key="1">
    <citation type="submission" date="2021-02" db="EMBL/GenBank/DDBJ databases">
        <authorList>
            <person name="Nowell W R."/>
        </authorList>
    </citation>
    <scope>NUCLEOTIDE SEQUENCE</scope>
</reference>
<evidence type="ECO:0000313" key="2">
    <source>
        <dbReference type="EMBL" id="CAF1671003.1"/>
    </source>
</evidence>
<comment type="caution">
    <text evidence="2">The sequence shown here is derived from an EMBL/GenBank/DDBJ whole genome shotgun (WGS) entry which is preliminary data.</text>
</comment>
<sequence>MTLRYMSQGIPVSCVYDREKTRRRKLSKIKTTTMTGSSGSDDNGVLYMINDDYVGDYSDDDSKIDESAESEEGESEEDDEAGGDD</sequence>
<dbReference type="EMBL" id="CAJOBC010140752">
    <property type="protein sequence ID" value="CAF4644981.1"/>
    <property type="molecule type" value="Genomic_DNA"/>
</dbReference>
<proteinExistence type="predicted"/>
<dbReference type="AlphaFoldDB" id="A0A816G9Y7"/>
<evidence type="ECO:0000313" key="3">
    <source>
        <dbReference type="EMBL" id="CAF4644981.1"/>
    </source>
</evidence>